<dbReference type="NCBIfam" id="TIGR01451">
    <property type="entry name" value="B_ant_repeat"/>
    <property type="match status" value="2"/>
</dbReference>
<feature type="domain" description="DUF7933" evidence="7">
    <location>
        <begin position="914"/>
        <end position="1038"/>
    </location>
</feature>
<comment type="caution">
    <text evidence="8">The sequence shown here is derived from an EMBL/GenBank/DDBJ whole genome shotgun (WGS) entry which is preliminary data.</text>
</comment>
<feature type="domain" description="SD-repeat containing protein B" evidence="6">
    <location>
        <begin position="1715"/>
        <end position="1817"/>
    </location>
</feature>
<feature type="region of interest" description="Disordered" evidence="4">
    <location>
        <begin position="1941"/>
        <end position="1961"/>
    </location>
</feature>
<proteinExistence type="predicted"/>
<feature type="compositionally biased region" description="Low complexity" evidence="4">
    <location>
        <begin position="1782"/>
        <end position="1792"/>
    </location>
</feature>
<evidence type="ECO:0000313" key="9">
    <source>
        <dbReference type="Proteomes" id="UP000307956"/>
    </source>
</evidence>
<evidence type="ECO:0000256" key="1">
    <source>
        <dbReference type="ARBA" id="ARBA00004613"/>
    </source>
</evidence>
<evidence type="ECO:0000256" key="4">
    <source>
        <dbReference type="SAM" id="MobiDB-lite"/>
    </source>
</evidence>
<dbReference type="Pfam" id="PF25564">
    <property type="entry name" value="DUF7933"/>
    <property type="match status" value="8"/>
</dbReference>
<accession>A0A4S4AM63</accession>
<feature type="domain" description="DUF11" evidence="5">
    <location>
        <begin position="1835"/>
        <end position="1955"/>
    </location>
</feature>
<dbReference type="GO" id="GO:0005576">
    <property type="term" value="C:extracellular region"/>
    <property type="evidence" value="ECO:0007669"/>
    <property type="project" value="UniProtKB-SubCell"/>
</dbReference>
<dbReference type="InterPro" id="IPR051417">
    <property type="entry name" value="SDr/BOS_complex"/>
</dbReference>
<evidence type="ECO:0000259" key="7">
    <source>
        <dbReference type="Pfam" id="PF25564"/>
    </source>
</evidence>
<dbReference type="Pfam" id="PF17210">
    <property type="entry name" value="SdrD_B"/>
    <property type="match status" value="3"/>
</dbReference>
<sequence>MKEGTEGIGRRHAAGPVAGWLHGAIAAAALLGAAPVAHGALGASVTLQTGQPTQIHPGETTVLQITLSNNNTLAPVTAVAFSNALPGTLPNGLRIAGAATYTCHDPAAGSTTAGSGTLTAAPGTQAIALSGGVIPARHDGSSTDGTCTILIPVTAGTSSGSAAYYDYGIGSGAVTGNDGAAVANSGAVTQTVNVRALAQPTIQKSFGSSTVVLGGAASRLTITVGNSNPVALPGFQISDAFPALGGGGAIIEVADPPNLAASCTSGGAPVVTQGGTAGDTAVEAGGTVPANGQCTIAVDVVARHSNGAYTTGARTNRISATDDFDNELGIRAQADATAPITARSPLRVTKSVNAGALASGEAGYFTITLHNDSSNALPITSFTDSPIDSVSGGGYGLAVTGQSTNCGGSLAATAGDEGVQLTGGSIPANGSCWVRIDFTGTVQSPNTPREYTNALDAGDVLVGTPGVVSQGASASVTVYQNLDVLKSVSPAYAAPGNPVRYSVTARNWSAAPISDLVVTDALANGQTFLTGTIGANDYTPTLSGSGCSGLSVTGATGDGTPVFAIGTVPARASPNNPGSCTVSFWAMTAAGAADGSGYGNQLPAGAVCHSGGTVCNGGASNNATGAIDDEVLAIAKAFEVASRPEGQVTRMTLTLSNRSANPLTSLALSDTLPLSGSNQLQIATPANAATTCGAATITAVSGSTSLGVNGGSVPARAGGGTGAPGSCMVQVDVVGAAGVYDNTATATATETRADGTTHVVSATSNTARLTYTSSLSGSKSFLPAAVASGGRSTVRIRLDNSGDGVLTGVGITDPLPAGMTVADPPNAYTTCAGPAAVNAAAGASTVELSGAAIAGGGSCDLVFDVRASGSSNWVNTIPVGNIRADGGVINQIAVQGTLVHQAPTGLAVAKLTNPSTLTFPGQVSELTIELSNGSEALSGLALTDYFTVGGTAGGTPNGMVIAANPAATTTCPGGIVTAAPGAASVTVSGVALAADASCVVKVNVSSTSVGGVTNTIPAGAVATDQGTTNAGAANTSLTTQSNIGLTKQFTPKVVKPGERSRLRITFFNPTEQPVTSLGVIDELPAGVTVPSGASPSTTCTGATVSAPAADRVQVAGGSLGAAAGGVAASCHAEIDVLVAAQGSYVNTIPAGAITAVVGGVNATNSQPATDTLLAKSPLRVTKAFGGLTLDAGNPDGFTTGTLTRAPGAAAVLTVRLSNPNAAPLTGAGFVDALPEGVVVATPPNAGSTCAGATVSAVPAGTAVQLSGATIPAGGSCDLTVDVLSNLSGSHVNAIPAGAVVTTEGVGNEEATRAELVVSTPPTVAKQFEPAVIPPNGISTLTIHLGNDNAAALTPTSALTDNLPTAPGAVVVAAVPNVDKTCPGAVTAAPGATTVTYANGAAIPPGGCRISVDVTAAVPGQYTNTIPAGGLQTDFGNNPTPAHAGLEVSTLGYISGRVFRDNDVVPDGSFDPGVDAPIAGALIELRSGPDCAGALLGTAATDGLGNYLFSGLAAGTYSVCQPVQPAGTVNGTTTAGGIVAIGASGGTPGSASNPTAESSRVAGIVLGSDGGNVSGSTHNDFAEIVPSSISGTVFLDHNNNGAMNGTDAGIAGVELVLAGTDHSGASVTRSATTGPDGRYVFDGLLPGTYTVTQPAQPADTANGITTAGAVGNGGGSGTATPVTTLPSGIAGIVLPPNTVAANNDFAEIPHGGRIEGRVFLDYDDDGVLDAPPDHGIGGVVLELTGTDVNGNPVSRTATTAADGSYAFTGLPLGTYTVTQPAQPAGTSNGTTSAGSGGGTASNPTATSSRIAGIVLDAANPIAADNDFGERPDDAPDLTIAKTHSPASFAAGGSTGFYTLTVGNISPTSPTSGTITVADVLPAGIVPRAAFGSGWSCAVAGQSVTCATDAVVAGGASAPPITLQVDVDAGLAGQILINTATVSGGSEPPGFEGNNSAEDPTPVSAAATVSGHVWRDLDGDRIRNGEPGVPGWRVELLYGDTLVATAETDAAGAYSITGIAPGPGYRIRFVEPTTGQVFGSAVPNEQGIVPALGVRDDPAQPVSGNAGNPAGAVTGDGTLADLVFYAGDNIVEQSLPLDPAGVVYDAVTRQPVAGAVVTISGPAGFDPALHLVGGSASVTTGADGLYQFLLRPGAPSGTYGLEVTTYPAGYVPQPSTIIPACTGTLNVGAVPAPAAVQAGADAPGAGAALHDPAACPASSAALAPANQGSTQYYLALEITVGSSADVVNNHIPIDPILGGAIRITKTSPLVNVNKGGLVPYTITATNTLAAALTSIDVVDQLPPGFKYRSGSASVRHGGSTVFVAAEPAAAGRTLNWSGQNFAAGESKTWRLVLVVGAGVGEGEYTNLAWAMNALAGARVSNVGSAVVRVIPDPLFDCSEIIGKVFDDRNANGYQDPGEPGIPNVRVVTARGLLVTADAEGRFHVACADIPQMDRGSNFVMKLDERTLPSGYRVTTENPRDVRTTRGKMVKLNFGATVHKVFRIEVDARAFDGDRLAPAWEARLRELLPQLAERPAVARLAYRSAGKADDGEAARRLDALGRQLRDIYRNAGTEDAPPPGERPPLIVETEIIGVAAGAQGEQQ</sequence>
<feature type="domain" description="DUF7933" evidence="7">
    <location>
        <begin position="634"/>
        <end position="762"/>
    </location>
</feature>
<feature type="domain" description="SD-repeat containing protein B" evidence="6">
    <location>
        <begin position="1587"/>
        <end position="1667"/>
    </location>
</feature>
<evidence type="ECO:0000313" key="8">
    <source>
        <dbReference type="EMBL" id="THF60669.1"/>
    </source>
</evidence>
<feature type="domain" description="DUF7933" evidence="7">
    <location>
        <begin position="200"/>
        <end position="318"/>
    </location>
</feature>
<reference evidence="8 9" key="1">
    <citation type="submission" date="2019-04" db="EMBL/GenBank/DDBJ databases">
        <title>Azoarcus rhizosphaerae sp. nov. isolated from rhizosphere of Ficus religiosa.</title>
        <authorList>
            <person name="Lin S.-Y."/>
            <person name="Hameed A."/>
            <person name="Hsu Y.-H."/>
            <person name="Young C.-C."/>
        </authorList>
    </citation>
    <scope>NUCLEOTIDE SEQUENCE [LARGE SCALE GENOMIC DNA]</scope>
    <source>
        <strain evidence="8 9">CC-YHH848</strain>
    </source>
</reference>
<dbReference type="Pfam" id="PF01345">
    <property type="entry name" value="DUF11"/>
    <property type="match status" value="2"/>
</dbReference>
<dbReference type="InterPro" id="IPR008969">
    <property type="entry name" value="CarboxyPept-like_regulatory"/>
</dbReference>
<dbReference type="InterPro" id="IPR001434">
    <property type="entry name" value="OmcB-like_DUF11"/>
</dbReference>
<feature type="domain" description="DUF7933" evidence="7">
    <location>
        <begin position="348"/>
        <end position="478"/>
    </location>
</feature>
<feature type="domain" description="DUF7933" evidence="7">
    <location>
        <begin position="1321"/>
        <end position="1447"/>
    </location>
</feature>
<dbReference type="Gene3D" id="2.60.40.10">
    <property type="entry name" value="Immunoglobulins"/>
    <property type="match status" value="5"/>
</dbReference>
<dbReference type="SUPFAM" id="SSF49464">
    <property type="entry name" value="Carboxypeptidase regulatory domain-like"/>
    <property type="match status" value="1"/>
</dbReference>
<keyword evidence="3" id="KW-0732">Signal</keyword>
<dbReference type="Gene3D" id="2.60.40.1120">
    <property type="entry name" value="Carboxypeptidase-like, regulatory domain"/>
    <property type="match status" value="1"/>
</dbReference>
<evidence type="ECO:0000256" key="2">
    <source>
        <dbReference type="ARBA" id="ARBA00022525"/>
    </source>
</evidence>
<dbReference type="InterPro" id="IPR047589">
    <property type="entry name" value="DUF11_rpt"/>
</dbReference>
<feature type="region of interest" description="Disordered" evidence="4">
    <location>
        <begin position="1777"/>
        <end position="1804"/>
    </location>
</feature>
<dbReference type="Proteomes" id="UP000307956">
    <property type="component" value="Unassembled WGS sequence"/>
</dbReference>
<dbReference type="InterPro" id="IPR057693">
    <property type="entry name" value="DUF7933"/>
</dbReference>
<dbReference type="SUPFAM" id="SSF117074">
    <property type="entry name" value="Hypothetical protein PA1324"/>
    <property type="match status" value="4"/>
</dbReference>
<dbReference type="EMBL" id="SSOD01000009">
    <property type="protein sequence ID" value="THF60669.1"/>
    <property type="molecule type" value="Genomic_DNA"/>
</dbReference>
<organism evidence="8 9">
    <name type="scientific">Pseudothauera rhizosphaerae</name>
    <dbReference type="NCBI Taxonomy" id="2565932"/>
    <lineage>
        <taxon>Bacteria</taxon>
        <taxon>Pseudomonadati</taxon>
        <taxon>Pseudomonadota</taxon>
        <taxon>Betaproteobacteria</taxon>
        <taxon>Rhodocyclales</taxon>
        <taxon>Zoogloeaceae</taxon>
        <taxon>Pseudothauera</taxon>
    </lineage>
</organism>
<dbReference type="InterPro" id="IPR013783">
    <property type="entry name" value="Ig-like_fold"/>
</dbReference>
<feature type="domain" description="DUF7933" evidence="7">
    <location>
        <begin position="1206"/>
        <end position="1317"/>
    </location>
</feature>
<dbReference type="RefSeq" id="WP_136385398.1">
    <property type="nucleotide sequence ID" value="NZ_SSOD01000009.1"/>
</dbReference>
<dbReference type="OrthoDB" id="9773411at2"/>
<dbReference type="PANTHER" id="PTHR23303">
    <property type="entry name" value="CARBOXYPEPTIDASE REGULATORY REGION-CONTAINING"/>
    <property type="match status" value="1"/>
</dbReference>
<gene>
    <name evidence="8" type="ORF">E6O51_12880</name>
</gene>
<keyword evidence="9" id="KW-1185">Reference proteome</keyword>
<evidence type="ECO:0000256" key="3">
    <source>
        <dbReference type="ARBA" id="ARBA00022729"/>
    </source>
</evidence>
<feature type="domain" description="DUF7933" evidence="7">
    <location>
        <begin position="1045"/>
        <end position="1172"/>
    </location>
</feature>
<feature type="domain" description="SD-repeat containing protein B" evidence="6">
    <location>
        <begin position="1969"/>
        <end position="2032"/>
    </location>
</feature>
<keyword evidence="2" id="KW-0964">Secreted</keyword>
<evidence type="ECO:0000259" key="6">
    <source>
        <dbReference type="Pfam" id="PF17210"/>
    </source>
</evidence>
<dbReference type="InterPro" id="IPR033764">
    <property type="entry name" value="Sdr_B"/>
</dbReference>
<comment type="subcellular location">
    <subcellularLocation>
        <location evidence="1">Secreted</location>
    </subcellularLocation>
</comment>
<evidence type="ECO:0000259" key="5">
    <source>
        <dbReference type="Pfam" id="PF01345"/>
    </source>
</evidence>
<feature type="domain" description="DUF7933" evidence="7">
    <location>
        <begin position="778"/>
        <end position="898"/>
    </location>
</feature>
<feature type="domain" description="DUF11" evidence="5">
    <location>
        <begin position="2259"/>
        <end position="2368"/>
    </location>
</feature>
<protein>
    <submittedName>
        <fullName evidence="8">DUF11 domain-containing protein</fullName>
    </submittedName>
</protein>
<name>A0A4S4AM63_9RHOO</name>